<evidence type="ECO:0000313" key="7">
    <source>
        <dbReference type="EMBL" id="KPC49623.1"/>
    </source>
</evidence>
<dbReference type="OrthoDB" id="8585044at2"/>
<name>A0A0N0XG27_9NEIS</name>
<dbReference type="PANTHER" id="PTHR38776">
    <property type="entry name" value="MLTA-INTERACTING PROTEIN-RELATED"/>
    <property type="match status" value="1"/>
</dbReference>
<evidence type="ECO:0000256" key="1">
    <source>
        <dbReference type="ARBA" id="ARBA00004442"/>
    </source>
</evidence>
<evidence type="ECO:0000256" key="5">
    <source>
        <dbReference type="ARBA" id="ARBA00023237"/>
    </source>
</evidence>
<dbReference type="InterPro" id="IPR010583">
    <property type="entry name" value="MipA"/>
</dbReference>
<keyword evidence="3 6" id="KW-0732">Signal</keyword>
<gene>
    <name evidence="7" type="ORF">WG78_19910</name>
</gene>
<dbReference type="GO" id="GO:0009279">
    <property type="term" value="C:cell outer membrane"/>
    <property type="evidence" value="ECO:0007669"/>
    <property type="project" value="UniProtKB-SubCell"/>
</dbReference>
<evidence type="ECO:0000256" key="4">
    <source>
        <dbReference type="ARBA" id="ARBA00023136"/>
    </source>
</evidence>
<feature type="signal peptide" evidence="6">
    <location>
        <begin position="1"/>
        <end position="26"/>
    </location>
</feature>
<evidence type="ECO:0000256" key="2">
    <source>
        <dbReference type="ARBA" id="ARBA00005722"/>
    </source>
</evidence>
<protein>
    <submittedName>
        <fullName evidence="7">MltA-interacting protein MipA</fullName>
    </submittedName>
</protein>
<dbReference type="EMBL" id="LAQT01000036">
    <property type="protein sequence ID" value="KPC49623.1"/>
    <property type="molecule type" value="Genomic_DNA"/>
</dbReference>
<accession>A0A0N0XG27</accession>
<keyword evidence="5" id="KW-0998">Cell outer membrane</keyword>
<comment type="similarity">
    <text evidence="2">Belongs to the MipA/OmpV family.</text>
</comment>
<organism evidence="7 8">
    <name type="scientific">Amantichitinum ursilacus</name>
    <dbReference type="NCBI Taxonomy" id="857265"/>
    <lineage>
        <taxon>Bacteria</taxon>
        <taxon>Pseudomonadati</taxon>
        <taxon>Pseudomonadota</taxon>
        <taxon>Betaproteobacteria</taxon>
        <taxon>Neisseriales</taxon>
        <taxon>Chitinibacteraceae</taxon>
        <taxon>Amantichitinum</taxon>
    </lineage>
</organism>
<keyword evidence="8" id="KW-1185">Reference proteome</keyword>
<dbReference type="PANTHER" id="PTHR38776:SF1">
    <property type="entry name" value="MLTA-INTERACTING PROTEIN-RELATED"/>
    <property type="match status" value="1"/>
</dbReference>
<dbReference type="Proteomes" id="UP000037939">
    <property type="component" value="Unassembled WGS sequence"/>
</dbReference>
<evidence type="ECO:0000313" key="8">
    <source>
        <dbReference type="Proteomes" id="UP000037939"/>
    </source>
</evidence>
<sequence>MYPHPRRFAALGSTLALLLQAPASHAEPTTPPSAAHFDITVGGGVGTEPRYSGASDHHAKFIPIVKVTYGHWFIGGEDTGAAVGYNFVQDQNWLLAAGVYADLSPRQQSDDPHLQGLGDVKTTARALLLAQYSQDWLKLGGTLTQDILGKHEGARAMLYARAKWDVNDQLTLFAGPRLAWANSAYMQTFYGVTAQQALDSGLAAYNASAGLQEATLDVGADYRIDAHWGVGARFSFGKLHGSAADSPITEKTNQTRFGAFAAYHF</sequence>
<comment type="subcellular location">
    <subcellularLocation>
        <location evidence="1">Cell outer membrane</location>
    </subcellularLocation>
</comment>
<keyword evidence="4" id="KW-0472">Membrane</keyword>
<dbReference type="RefSeq" id="WP_053939554.1">
    <property type="nucleotide sequence ID" value="NZ_LAQT01000036.1"/>
</dbReference>
<feature type="chain" id="PRO_5005863230" evidence="6">
    <location>
        <begin position="27"/>
        <end position="265"/>
    </location>
</feature>
<evidence type="ECO:0000256" key="3">
    <source>
        <dbReference type="ARBA" id="ARBA00022729"/>
    </source>
</evidence>
<comment type="caution">
    <text evidence="7">The sequence shown here is derived from an EMBL/GenBank/DDBJ whole genome shotgun (WGS) entry which is preliminary data.</text>
</comment>
<dbReference type="STRING" id="857265.WG78_19910"/>
<evidence type="ECO:0000256" key="6">
    <source>
        <dbReference type="SAM" id="SignalP"/>
    </source>
</evidence>
<dbReference type="Pfam" id="PF06629">
    <property type="entry name" value="MipA"/>
    <property type="match status" value="1"/>
</dbReference>
<proteinExistence type="inferred from homology"/>
<dbReference type="AlphaFoldDB" id="A0A0N0XG27"/>
<reference evidence="7 8" key="1">
    <citation type="submission" date="2015-07" db="EMBL/GenBank/DDBJ databases">
        <title>Draft genome sequence of the Amantichitinum ursilacus IGB-41, a new chitin-degrading bacterium.</title>
        <authorList>
            <person name="Kirstahler P."/>
            <person name="Guenther M."/>
            <person name="Grumaz C."/>
            <person name="Rupp S."/>
            <person name="Zibek S."/>
            <person name="Sohn K."/>
        </authorList>
    </citation>
    <scope>NUCLEOTIDE SEQUENCE [LARGE SCALE GENOMIC DNA]</scope>
    <source>
        <strain evidence="7 8">IGB-41</strain>
    </source>
</reference>